<dbReference type="AlphaFoldDB" id="A0A5J5P367"/>
<name>A0A5J5P367_GOSBA</name>
<proteinExistence type="predicted"/>
<dbReference type="AntiFam" id="ANF00029">
    <property type="entry name" value="Antisense to 16S rRNA"/>
</dbReference>
<gene>
    <name evidence="1" type="ORF">ES319_D12G207000v1</name>
</gene>
<evidence type="ECO:0000313" key="1">
    <source>
        <dbReference type="EMBL" id="KAB2000090.1"/>
    </source>
</evidence>
<evidence type="ECO:0000313" key="2">
    <source>
        <dbReference type="Proteomes" id="UP000327439"/>
    </source>
</evidence>
<organism evidence="1 2">
    <name type="scientific">Gossypium barbadense</name>
    <name type="common">Sea Island cotton</name>
    <name type="synonym">Hibiscus barbadensis</name>
    <dbReference type="NCBI Taxonomy" id="3634"/>
    <lineage>
        <taxon>Eukaryota</taxon>
        <taxon>Viridiplantae</taxon>
        <taxon>Streptophyta</taxon>
        <taxon>Embryophyta</taxon>
        <taxon>Tracheophyta</taxon>
        <taxon>Spermatophyta</taxon>
        <taxon>Magnoliopsida</taxon>
        <taxon>eudicotyledons</taxon>
        <taxon>Gunneridae</taxon>
        <taxon>Pentapetalae</taxon>
        <taxon>rosids</taxon>
        <taxon>malvids</taxon>
        <taxon>Malvales</taxon>
        <taxon>Malvaceae</taxon>
        <taxon>Malvoideae</taxon>
        <taxon>Gossypium</taxon>
    </lineage>
</organism>
<dbReference type="Proteomes" id="UP000327439">
    <property type="component" value="Chromosome D12"/>
</dbReference>
<sequence length="47" mass="5233">MTSGMASSHSVTGDVYKAQKQIHRRMVDRRLLTISASCRRVVACNPN</sequence>
<dbReference type="EMBL" id="CM018226">
    <property type="protein sequence ID" value="KAB2000090.1"/>
    <property type="molecule type" value="Genomic_DNA"/>
</dbReference>
<reference evidence="2" key="1">
    <citation type="journal article" date="2020" name="Nat. Genet.">
        <title>Genomic diversifications of five Gossypium allopolyploid species and their impact on cotton improvement.</title>
        <authorList>
            <person name="Chen Z.J."/>
            <person name="Sreedasyam A."/>
            <person name="Ando A."/>
            <person name="Song Q."/>
            <person name="De Santiago L.M."/>
            <person name="Hulse-Kemp A.M."/>
            <person name="Ding M."/>
            <person name="Ye W."/>
            <person name="Kirkbride R.C."/>
            <person name="Jenkins J."/>
            <person name="Plott C."/>
            <person name="Lovell J."/>
            <person name="Lin Y.M."/>
            <person name="Vaughn R."/>
            <person name="Liu B."/>
            <person name="Simpson S."/>
            <person name="Scheffler B.E."/>
            <person name="Wen L."/>
            <person name="Saski C.A."/>
            <person name="Grover C.E."/>
            <person name="Hu G."/>
            <person name="Conover J.L."/>
            <person name="Carlson J.W."/>
            <person name="Shu S."/>
            <person name="Boston L.B."/>
            <person name="Williams M."/>
            <person name="Peterson D.G."/>
            <person name="McGee K."/>
            <person name="Jones D.C."/>
            <person name="Wendel J.F."/>
            <person name="Stelly D.M."/>
            <person name="Grimwood J."/>
            <person name="Schmutz J."/>
        </authorList>
    </citation>
    <scope>NUCLEOTIDE SEQUENCE [LARGE SCALE GENOMIC DNA]</scope>
    <source>
        <strain evidence="2">cv. 3-79</strain>
    </source>
</reference>
<keyword evidence="2" id="KW-1185">Reference proteome</keyword>
<dbReference type="OrthoDB" id="1685340at2759"/>
<protein>
    <submittedName>
        <fullName evidence="1">Uncharacterized protein</fullName>
    </submittedName>
</protein>
<accession>A0A5J5P367</accession>